<evidence type="ECO:0000313" key="7">
    <source>
        <dbReference type="Proteomes" id="UP000627984"/>
    </source>
</evidence>
<keyword evidence="3" id="KW-0238">DNA-binding</keyword>
<dbReference type="InterPro" id="IPR005119">
    <property type="entry name" value="LysR_subst-bd"/>
</dbReference>
<comment type="caution">
    <text evidence="6">The sequence shown here is derived from an EMBL/GenBank/DDBJ whole genome shotgun (WGS) entry which is preliminary data.</text>
</comment>
<dbReference type="InterPro" id="IPR000847">
    <property type="entry name" value="LysR_HTH_N"/>
</dbReference>
<dbReference type="GO" id="GO:0003700">
    <property type="term" value="F:DNA-binding transcription factor activity"/>
    <property type="evidence" value="ECO:0007669"/>
    <property type="project" value="InterPro"/>
</dbReference>
<keyword evidence="4" id="KW-0804">Transcription</keyword>
<dbReference type="PANTHER" id="PTHR30346:SF28">
    <property type="entry name" value="HTH-TYPE TRANSCRIPTIONAL REGULATOR CYNR"/>
    <property type="match status" value="1"/>
</dbReference>
<reference evidence="6" key="2">
    <citation type="submission" date="2022-09" db="EMBL/GenBank/DDBJ databases">
        <authorList>
            <person name="Sun Q."/>
            <person name="Ohkuma M."/>
        </authorList>
    </citation>
    <scope>NUCLEOTIDE SEQUENCE</scope>
    <source>
        <strain evidence="6">JCM 3093</strain>
    </source>
</reference>
<proteinExistence type="inferred from homology"/>
<dbReference type="SUPFAM" id="SSF53850">
    <property type="entry name" value="Periplasmic binding protein-like II"/>
    <property type="match status" value="1"/>
</dbReference>
<dbReference type="Proteomes" id="UP000627984">
    <property type="component" value="Unassembled WGS sequence"/>
</dbReference>
<dbReference type="Pfam" id="PF03466">
    <property type="entry name" value="LysR_substrate"/>
    <property type="match status" value="1"/>
</dbReference>
<name>A0AA37F6C3_9ACTN</name>
<evidence type="ECO:0000256" key="4">
    <source>
        <dbReference type="ARBA" id="ARBA00023163"/>
    </source>
</evidence>
<dbReference type="SUPFAM" id="SSF46785">
    <property type="entry name" value="Winged helix' DNA-binding domain"/>
    <property type="match status" value="1"/>
</dbReference>
<evidence type="ECO:0000313" key="6">
    <source>
        <dbReference type="EMBL" id="GGK83243.1"/>
    </source>
</evidence>
<dbReference type="FunFam" id="1.10.10.10:FF:000001">
    <property type="entry name" value="LysR family transcriptional regulator"/>
    <property type="match status" value="1"/>
</dbReference>
<evidence type="ECO:0000256" key="3">
    <source>
        <dbReference type="ARBA" id="ARBA00023125"/>
    </source>
</evidence>
<keyword evidence="2" id="KW-0805">Transcription regulation</keyword>
<protein>
    <submittedName>
        <fullName evidence="6">Transcriptional regulator, LysR family protein</fullName>
    </submittedName>
</protein>
<dbReference type="AlphaFoldDB" id="A0AA37F6C3"/>
<evidence type="ECO:0000259" key="5">
    <source>
        <dbReference type="PROSITE" id="PS50931"/>
    </source>
</evidence>
<evidence type="ECO:0000256" key="1">
    <source>
        <dbReference type="ARBA" id="ARBA00009437"/>
    </source>
</evidence>
<gene>
    <name evidence="6" type="ORF">GCM10010126_48230</name>
</gene>
<reference evidence="6" key="1">
    <citation type="journal article" date="2014" name="Int. J. Syst. Evol. Microbiol.">
        <title>Complete genome sequence of Corynebacterium casei LMG S-19264T (=DSM 44701T), isolated from a smear-ripened cheese.</title>
        <authorList>
            <consortium name="US DOE Joint Genome Institute (JGI-PGF)"/>
            <person name="Walter F."/>
            <person name="Albersmeier A."/>
            <person name="Kalinowski J."/>
            <person name="Ruckert C."/>
        </authorList>
    </citation>
    <scope>NUCLEOTIDE SEQUENCE</scope>
    <source>
        <strain evidence="6">JCM 3093</strain>
    </source>
</reference>
<feature type="domain" description="HTH lysR-type" evidence="5">
    <location>
        <begin position="12"/>
        <end position="67"/>
    </location>
</feature>
<evidence type="ECO:0000256" key="2">
    <source>
        <dbReference type="ARBA" id="ARBA00023015"/>
    </source>
</evidence>
<dbReference type="Pfam" id="PF00126">
    <property type="entry name" value="HTH_1"/>
    <property type="match status" value="1"/>
</dbReference>
<dbReference type="PRINTS" id="PR00039">
    <property type="entry name" value="HTHLYSR"/>
</dbReference>
<dbReference type="PANTHER" id="PTHR30346">
    <property type="entry name" value="TRANSCRIPTIONAL DUAL REGULATOR HCAR-RELATED"/>
    <property type="match status" value="1"/>
</dbReference>
<dbReference type="GO" id="GO:0003677">
    <property type="term" value="F:DNA binding"/>
    <property type="evidence" value="ECO:0007669"/>
    <property type="project" value="UniProtKB-KW"/>
</dbReference>
<sequence length="315" mass="33707">MGIPVYPGGMPVDLRLMRYVVTIAEEGGFQRAAERLRMAQPPLSRQIRDLERRLGVPLFHRRPTRLTEAGEAFVASARRLLADADSMIELVRATGQGQSGTVRLGTVMSAAHETAPELLAALRAAYPGVTVQAREAWSGELDAGLRAGRFDLVLGRMIPRRPGLTRQTVRREPLVAVVGTAHPLAGRPVAALSDLYGSRLRLVPGDVAPDYRSAILAALARTGLEFEVDDCEVLGWRHLGLADGKGFALVPSSLGALPTADGVTLPLADHLPAPDLELVWRRDALPPAGAAFTRVAEATARERGWLEAAPTGPPA</sequence>
<organism evidence="6 7">
    <name type="scientific">Planomonospora parontospora</name>
    <dbReference type="NCBI Taxonomy" id="58119"/>
    <lineage>
        <taxon>Bacteria</taxon>
        <taxon>Bacillati</taxon>
        <taxon>Actinomycetota</taxon>
        <taxon>Actinomycetes</taxon>
        <taxon>Streptosporangiales</taxon>
        <taxon>Streptosporangiaceae</taxon>
        <taxon>Planomonospora</taxon>
    </lineage>
</organism>
<dbReference type="EMBL" id="BMQD01000016">
    <property type="protein sequence ID" value="GGK83243.1"/>
    <property type="molecule type" value="Genomic_DNA"/>
</dbReference>
<dbReference type="Gene3D" id="1.10.10.10">
    <property type="entry name" value="Winged helix-like DNA-binding domain superfamily/Winged helix DNA-binding domain"/>
    <property type="match status" value="1"/>
</dbReference>
<dbReference type="CDD" id="cd08414">
    <property type="entry name" value="PBP2_LTTR_aromatics_like"/>
    <property type="match status" value="1"/>
</dbReference>
<dbReference type="GO" id="GO:0032993">
    <property type="term" value="C:protein-DNA complex"/>
    <property type="evidence" value="ECO:0007669"/>
    <property type="project" value="TreeGrafter"/>
</dbReference>
<comment type="similarity">
    <text evidence="1">Belongs to the LysR transcriptional regulatory family.</text>
</comment>
<dbReference type="InterPro" id="IPR036388">
    <property type="entry name" value="WH-like_DNA-bd_sf"/>
</dbReference>
<dbReference type="Gene3D" id="3.40.190.10">
    <property type="entry name" value="Periplasmic binding protein-like II"/>
    <property type="match status" value="2"/>
</dbReference>
<dbReference type="InterPro" id="IPR036390">
    <property type="entry name" value="WH_DNA-bd_sf"/>
</dbReference>
<accession>A0AA37F6C3</accession>
<dbReference type="PROSITE" id="PS50931">
    <property type="entry name" value="HTH_LYSR"/>
    <property type="match status" value="1"/>
</dbReference>